<proteinExistence type="predicted"/>
<reference evidence="1 2" key="1">
    <citation type="submission" date="2023-03" db="EMBL/GenBank/DDBJ databases">
        <title>High recombination rates correlate with genetic variation in Cardiocondyla obscurior ants.</title>
        <authorList>
            <person name="Errbii M."/>
        </authorList>
    </citation>
    <scope>NUCLEOTIDE SEQUENCE [LARGE SCALE GENOMIC DNA]</scope>
    <source>
        <strain evidence="1">Alpha-2009</strain>
        <tissue evidence="1">Whole body</tissue>
    </source>
</reference>
<keyword evidence="2" id="KW-1185">Reference proteome</keyword>
<organism evidence="1 2">
    <name type="scientific">Cardiocondyla obscurior</name>
    <dbReference type="NCBI Taxonomy" id="286306"/>
    <lineage>
        <taxon>Eukaryota</taxon>
        <taxon>Metazoa</taxon>
        <taxon>Ecdysozoa</taxon>
        <taxon>Arthropoda</taxon>
        <taxon>Hexapoda</taxon>
        <taxon>Insecta</taxon>
        <taxon>Pterygota</taxon>
        <taxon>Neoptera</taxon>
        <taxon>Endopterygota</taxon>
        <taxon>Hymenoptera</taxon>
        <taxon>Apocrita</taxon>
        <taxon>Aculeata</taxon>
        <taxon>Formicoidea</taxon>
        <taxon>Formicidae</taxon>
        <taxon>Myrmicinae</taxon>
        <taxon>Cardiocondyla</taxon>
    </lineage>
</organism>
<name>A0AAW2FV91_9HYME</name>
<sequence>MESTVSSLACDPPPPFGSQEYRNFARRSCECVPGDPRRSRSRMDTRPARCHVDVGERRRRCRRGVPFSFYRIGDETTLLPFSRGDTSVRPISLLFLRRSGLLASRFNFSSLPPVTSLPLRLSLSLSTSFTLSPGALPISF</sequence>
<gene>
    <name evidence="1" type="ORF">PUN28_009608</name>
</gene>
<comment type="caution">
    <text evidence="1">The sequence shown here is derived from an EMBL/GenBank/DDBJ whole genome shotgun (WGS) entry which is preliminary data.</text>
</comment>
<evidence type="ECO:0000313" key="2">
    <source>
        <dbReference type="Proteomes" id="UP001430953"/>
    </source>
</evidence>
<accession>A0AAW2FV91</accession>
<dbReference type="EMBL" id="JADYXP020000008">
    <property type="protein sequence ID" value="KAL0119125.1"/>
    <property type="molecule type" value="Genomic_DNA"/>
</dbReference>
<dbReference type="AlphaFoldDB" id="A0AAW2FV91"/>
<protein>
    <submittedName>
        <fullName evidence="1">Uncharacterized protein</fullName>
    </submittedName>
</protein>
<evidence type="ECO:0000313" key="1">
    <source>
        <dbReference type="EMBL" id="KAL0119125.1"/>
    </source>
</evidence>
<dbReference type="Proteomes" id="UP001430953">
    <property type="component" value="Unassembled WGS sequence"/>
</dbReference>